<feature type="transmembrane region" description="Helical" evidence="2">
    <location>
        <begin position="35"/>
        <end position="56"/>
    </location>
</feature>
<keyword evidence="2" id="KW-1133">Transmembrane helix</keyword>
<proteinExistence type="predicted"/>
<keyword evidence="2" id="KW-0472">Membrane</keyword>
<evidence type="ECO:0000313" key="4">
    <source>
        <dbReference type="Proteomes" id="UP001515480"/>
    </source>
</evidence>
<dbReference type="Pfam" id="PF13469">
    <property type="entry name" value="Sulfotransfer_3"/>
    <property type="match status" value="1"/>
</dbReference>
<evidence type="ECO:0000256" key="2">
    <source>
        <dbReference type="SAM" id="Phobius"/>
    </source>
</evidence>
<dbReference type="Proteomes" id="UP001515480">
    <property type="component" value="Unassembled WGS sequence"/>
</dbReference>
<feature type="region of interest" description="Disordered" evidence="1">
    <location>
        <begin position="1"/>
        <end position="31"/>
    </location>
</feature>
<keyword evidence="2" id="KW-0812">Transmembrane</keyword>
<organism evidence="3 4">
    <name type="scientific">Prymnesium parvum</name>
    <name type="common">Toxic golden alga</name>
    <dbReference type="NCBI Taxonomy" id="97485"/>
    <lineage>
        <taxon>Eukaryota</taxon>
        <taxon>Haptista</taxon>
        <taxon>Haptophyta</taxon>
        <taxon>Prymnesiophyceae</taxon>
        <taxon>Prymnesiales</taxon>
        <taxon>Prymnesiaceae</taxon>
        <taxon>Prymnesium</taxon>
    </lineage>
</organism>
<dbReference type="AlphaFoldDB" id="A0AB34JTQ1"/>
<evidence type="ECO:0000313" key="3">
    <source>
        <dbReference type="EMBL" id="KAL1525079.1"/>
    </source>
</evidence>
<reference evidence="3 4" key="1">
    <citation type="journal article" date="2024" name="Science">
        <title>Giant polyketide synthase enzymes in the biosynthesis of giant marine polyether toxins.</title>
        <authorList>
            <person name="Fallon T.R."/>
            <person name="Shende V.V."/>
            <person name="Wierzbicki I.H."/>
            <person name="Pendleton A.L."/>
            <person name="Watervoot N.F."/>
            <person name="Auber R.P."/>
            <person name="Gonzalez D.J."/>
            <person name="Wisecaver J.H."/>
            <person name="Moore B.S."/>
        </authorList>
    </citation>
    <scope>NUCLEOTIDE SEQUENCE [LARGE SCALE GENOMIC DNA]</scope>
    <source>
        <strain evidence="3 4">12B1</strain>
    </source>
</reference>
<dbReference type="Gene3D" id="3.40.50.300">
    <property type="entry name" value="P-loop containing nucleotide triphosphate hydrolases"/>
    <property type="match status" value="1"/>
</dbReference>
<sequence length="426" mass="46386">MGSSRAEAKRRHHRTRPDRAPTADAARPPAPATPLLHRAAVGLLLYLCVVAALGGGSSRLPPELLRAEAVDAVLDTHTMLHVGGPHRGGTTLLSDLLEAHPLVHGLGAPENGIGSRSAGVGGTKGPLNEGIFLQSVFPRFGLAMGPVEIAYRTVTGTLRQNGTGWGAYAYAPTAHLTEANETGLLTDVSRRQLMTEWGRKWACLNLSELNSTISSLGDEVAKPERQPRTVLLEKSPTNIMMWRFLEALWRLPSRSTRPGGRTARLDVKFLFISRHPLAVAAAQRSWADASHLSVHQLVEHWIYQQETLAADIHARTDASTLRVHFEQLADDPIGTLIRVFVWLGIEDETSAREAATTVLQKVPVKGGTNLKYHSQFCASLARDGCVAYNRMIDALEPSVLKTGYSLREWGSSCKVACAAQNRFDTK</sequence>
<accession>A0AB34JTQ1</accession>
<dbReference type="InterPro" id="IPR027417">
    <property type="entry name" value="P-loop_NTPase"/>
</dbReference>
<gene>
    <name evidence="3" type="ORF">AB1Y20_019952</name>
</gene>
<dbReference type="EMBL" id="JBGBPQ010000004">
    <property type="protein sequence ID" value="KAL1525079.1"/>
    <property type="molecule type" value="Genomic_DNA"/>
</dbReference>
<keyword evidence="4" id="KW-1185">Reference proteome</keyword>
<name>A0AB34JTQ1_PRYPA</name>
<evidence type="ECO:0008006" key="5">
    <source>
        <dbReference type="Google" id="ProtNLM"/>
    </source>
</evidence>
<protein>
    <recommendedName>
        <fullName evidence="5">Protein-tyrosine sulfotransferase</fullName>
    </recommendedName>
</protein>
<evidence type="ECO:0000256" key="1">
    <source>
        <dbReference type="SAM" id="MobiDB-lite"/>
    </source>
</evidence>
<comment type="caution">
    <text evidence="3">The sequence shown here is derived from an EMBL/GenBank/DDBJ whole genome shotgun (WGS) entry which is preliminary data.</text>
</comment>
<dbReference type="SUPFAM" id="SSF52540">
    <property type="entry name" value="P-loop containing nucleoside triphosphate hydrolases"/>
    <property type="match status" value="1"/>
</dbReference>